<feature type="transmembrane region" description="Helical" evidence="1">
    <location>
        <begin position="641"/>
        <end position="659"/>
    </location>
</feature>
<sequence length="1164" mass="133929">MKNWTFRKWNNSLGWLIFGIALITYFSTMERKLSFWDCGEYIASAIKLQVTHAPGAALFQLIGATLSAFAFGNGQNYALIINGMSAVCSAFTILFLFWTITHFAKSFFQNPNKELNANQKFSILFSGIIGALAFTFSDTFWFSAVEGEVYAMASMFIALILWLICKWEEDFNQKDNQRWIILIFFITGLSLGVHMMCMLAVPAVCLIYYTKKYKFTWKGFLLANLITLVILVMVFKVVFPTLMTIFSKSEITFVNGFGLPFNSGTIFSFLALIAASYYILKFARKRASNILQTITLSSVFLIIGFFCWMVLPVRANANPAINLNNPDSAIGLLDYYNRVQYGDWPTTYGENYTAYLDPDGIEKNDDGSYKTVKTGNVYVKNEQTGRYDLIDIRDNLVYNKNQMSFLPRMFSNDKTVIPNYISLYGAPEFSFNYDNENIANDKDAYAAFEALKKKYDEGSITYQDYVNAKKYNLIHVKKTSFGQNLNYFASFQNGYYFVRYLLWNFVGKQNDIQGELQDNRGNWISGISALDNILYGDQEQLSSQFRNESTVKFFFIPLILGLIGFFFQLNKDFGRFYAILSLFILTSVGIIYYTGVKPFEPRERDYAVVGSFYAFAIWIGLGATALFYLVQQKLRKTNLSWAVGALLLGIPLMMGFQNYRPHDRSQKTAAYDSAYSILKSLPKDSVMITYADNDTYPTFGLQQTENFRDDVRIVHQALVSKSWFINQTMRKVNNSEKLPLHLTQEEYQEGTNEQVYLMSKEEWKNIFDNLDAQGENSKALASFRKYITQDSMTFKEAIAFLKMKSEDKDQILQMIFAGDKYAKLNFLPVHTFTLPVNTKNAVEAGIIKPESAAHTEKNLVVDYTDNTMYKYNVFLMDLLANFDWKRPINFSATGMADPADMFFLKDYLQFDGFSYRLVPIKTTQENTTRGDIGRVDAEELYKTVKNFKWGNFKNLYNHYDDIAISNIMSYRLTASRAAQALVDKGDRKRALEILDLASTEIPFEKYNDPRSVDDMVYSYLLAGNEKKALELAAKVQSNTLQDYKYYRSLDKKHQNTLKRDIASQPYYYSMIAKSIADAYVRNGEKEKGLKYLLNALKPVDSEFRSYLVQLQNTKAENKQKKVDQVQEITPFYEYLFDAMQPYDSSYASNRMKQINADIMKALNH</sequence>
<feature type="transmembrane region" description="Helical" evidence="1">
    <location>
        <begin position="149"/>
        <end position="167"/>
    </location>
</feature>
<name>A0A1T3MYU1_9FLAO</name>
<evidence type="ECO:0000256" key="1">
    <source>
        <dbReference type="SAM" id="Phobius"/>
    </source>
</evidence>
<feature type="transmembrane region" description="Helical" evidence="1">
    <location>
        <begin position="77"/>
        <end position="100"/>
    </location>
</feature>
<dbReference type="Pfam" id="PF11028">
    <property type="entry name" value="TMEM260-like"/>
    <property type="match status" value="1"/>
</dbReference>
<dbReference type="EMBL" id="MAHX01000002">
    <property type="protein sequence ID" value="OPC69768.1"/>
    <property type="molecule type" value="Genomic_DNA"/>
</dbReference>
<dbReference type="InterPro" id="IPR052724">
    <property type="entry name" value="GT117_domain-containing"/>
</dbReference>
<feature type="transmembrane region" description="Helical" evidence="1">
    <location>
        <begin position="179"/>
        <end position="209"/>
    </location>
</feature>
<feature type="transmembrane region" description="Helical" evidence="1">
    <location>
        <begin position="606"/>
        <end position="629"/>
    </location>
</feature>
<keyword evidence="1" id="KW-0812">Transmembrane</keyword>
<dbReference type="RefSeq" id="WP_078770466.1">
    <property type="nucleotide sequence ID" value="NZ_CBCSBR010000012.1"/>
</dbReference>
<protein>
    <submittedName>
        <fullName evidence="2">Glycosyltransferase</fullName>
    </submittedName>
</protein>
<proteinExistence type="predicted"/>
<feature type="transmembrane region" description="Helical" evidence="1">
    <location>
        <begin position="221"/>
        <end position="245"/>
    </location>
</feature>
<accession>A0A1T3MYU1</accession>
<keyword evidence="1" id="KW-0472">Membrane</keyword>
<reference evidence="2 3" key="1">
    <citation type="submission" date="2016-06" db="EMBL/GenBank/DDBJ databases">
        <title>Revisiting the taxonomy of the Elizabethkingia Genus based on Whole-Genome Sequencing, Optical Mapping, and MALDI-TOF.</title>
        <authorList>
            <person name="Nicholson A.C."/>
        </authorList>
    </citation>
    <scope>NUCLEOTIDE SEQUENCE [LARGE SCALE GENOMIC DNA]</scope>
    <source>
        <strain evidence="2 3">G4070</strain>
    </source>
</reference>
<keyword evidence="2" id="KW-0808">Transferase</keyword>
<keyword evidence="3" id="KW-1185">Reference proteome</keyword>
<organism evidence="2 3">
    <name type="scientific">Elizabethkingia occulta</name>
    <dbReference type="NCBI Taxonomy" id="1867263"/>
    <lineage>
        <taxon>Bacteria</taxon>
        <taxon>Pseudomonadati</taxon>
        <taxon>Bacteroidota</taxon>
        <taxon>Flavobacteriia</taxon>
        <taxon>Flavobacteriales</taxon>
        <taxon>Weeksellaceae</taxon>
        <taxon>Elizabethkingia</taxon>
    </lineage>
</organism>
<feature type="transmembrane region" description="Helical" evidence="1">
    <location>
        <begin position="257"/>
        <end position="278"/>
    </location>
</feature>
<feature type="transmembrane region" description="Helical" evidence="1">
    <location>
        <begin position="290"/>
        <end position="311"/>
    </location>
</feature>
<dbReference type="AlphaFoldDB" id="A0A1T3MYU1"/>
<evidence type="ECO:0000313" key="2">
    <source>
        <dbReference type="EMBL" id="OPC69768.1"/>
    </source>
</evidence>
<feature type="transmembrane region" description="Helical" evidence="1">
    <location>
        <begin position="50"/>
        <end position="71"/>
    </location>
</feature>
<dbReference type="Proteomes" id="UP000190813">
    <property type="component" value="Unassembled WGS sequence"/>
</dbReference>
<feature type="transmembrane region" description="Helical" evidence="1">
    <location>
        <begin position="12"/>
        <end position="29"/>
    </location>
</feature>
<feature type="transmembrane region" description="Helical" evidence="1">
    <location>
        <begin position="551"/>
        <end position="569"/>
    </location>
</feature>
<keyword evidence="1" id="KW-1133">Transmembrane helix</keyword>
<dbReference type="PANTHER" id="PTHR16214">
    <property type="entry name" value="TRANSMEMBRANE PROTEIN 260"/>
    <property type="match status" value="1"/>
</dbReference>
<feature type="transmembrane region" description="Helical" evidence="1">
    <location>
        <begin position="575"/>
        <end position="594"/>
    </location>
</feature>
<comment type="caution">
    <text evidence="2">The sequence shown here is derived from an EMBL/GenBank/DDBJ whole genome shotgun (WGS) entry which is preliminary data.</text>
</comment>
<dbReference type="PANTHER" id="PTHR16214:SF3">
    <property type="entry name" value="TRANSMEMBRANE PROTEIN 260"/>
    <property type="match status" value="1"/>
</dbReference>
<gene>
    <name evidence="2" type="ORF">BAZ10_18040</name>
</gene>
<dbReference type="GO" id="GO:0016740">
    <property type="term" value="F:transferase activity"/>
    <property type="evidence" value="ECO:0007669"/>
    <property type="project" value="UniProtKB-KW"/>
</dbReference>
<dbReference type="InterPro" id="IPR021280">
    <property type="entry name" value="TMEM260-like"/>
</dbReference>
<feature type="transmembrane region" description="Helical" evidence="1">
    <location>
        <begin position="121"/>
        <end position="143"/>
    </location>
</feature>
<evidence type="ECO:0000313" key="3">
    <source>
        <dbReference type="Proteomes" id="UP000190813"/>
    </source>
</evidence>